<gene>
    <name evidence="1" type="ORF">DCM90_09665</name>
</gene>
<name>A0A2V1MW22_9LACO</name>
<dbReference type="Proteomes" id="UP000245080">
    <property type="component" value="Unassembled WGS sequence"/>
</dbReference>
<dbReference type="EMBL" id="QCXQ01000018">
    <property type="protein sequence ID" value="PWF99278.1"/>
    <property type="molecule type" value="Genomic_DNA"/>
</dbReference>
<evidence type="ECO:0000313" key="2">
    <source>
        <dbReference type="Proteomes" id="UP000245080"/>
    </source>
</evidence>
<protein>
    <submittedName>
        <fullName evidence="1">Uncharacterized protein</fullName>
    </submittedName>
</protein>
<proteinExistence type="predicted"/>
<organism evidence="1 2">
    <name type="scientific">Levilactobacillus bambusae</name>
    <dbReference type="NCBI Taxonomy" id="2024736"/>
    <lineage>
        <taxon>Bacteria</taxon>
        <taxon>Bacillati</taxon>
        <taxon>Bacillota</taxon>
        <taxon>Bacilli</taxon>
        <taxon>Lactobacillales</taxon>
        <taxon>Lactobacillaceae</taxon>
        <taxon>Levilactobacillus</taxon>
    </lineage>
</organism>
<evidence type="ECO:0000313" key="1">
    <source>
        <dbReference type="EMBL" id="PWF99278.1"/>
    </source>
</evidence>
<comment type="caution">
    <text evidence="1">The sequence shown here is derived from an EMBL/GenBank/DDBJ whole genome shotgun (WGS) entry which is preliminary data.</text>
</comment>
<reference evidence="1 2" key="1">
    <citation type="journal article" date="2018" name="Int. J. Syst. Evol. Microbiol.">
        <title>Lactobacillus bambusae sp. nov., isolated from a traditional fermented Ma-bamboo shoots of Taiwan.</title>
        <authorList>
            <person name="Wang L.-T."/>
        </authorList>
    </citation>
    <scope>NUCLEOTIDE SEQUENCE [LARGE SCALE GENOMIC DNA]</scope>
    <source>
        <strain evidence="1 2">BS-W1</strain>
    </source>
</reference>
<accession>A0A2V1MW22</accession>
<dbReference type="OrthoDB" id="6928429at2"/>
<sequence>MDAFLVDSCKEKEDEVYAIIAPWAGIPTWYTGHQLDQNRFASVMDDLHSRFGPGLDMKVFEAALRRHALDTPTMLGAPDNWDQVIKEFVTMARNH</sequence>
<keyword evidence="2" id="KW-1185">Reference proteome</keyword>
<dbReference type="AlphaFoldDB" id="A0A2V1MW22"/>